<dbReference type="NCBIfam" id="TIGR03988">
    <property type="entry name" value="antisig_RsrA"/>
    <property type="match status" value="1"/>
</dbReference>
<reference evidence="3 4" key="1">
    <citation type="submission" date="2021-04" db="EMBL/GenBank/DDBJ databases">
        <title>Nocardia tengchongensis.</title>
        <authorList>
            <person name="Zhuang k."/>
            <person name="Ran Y."/>
            <person name="Li W."/>
        </authorList>
    </citation>
    <scope>NUCLEOTIDE SEQUENCE [LARGE SCALE GENOMIC DNA]</scope>
    <source>
        <strain evidence="3 4">CFH S0057</strain>
    </source>
</reference>
<dbReference type="EMBL" id="CP074371">
    <property type="protein sequence ID" value="QVI24850.1"/>
    <property type="molecule type" value="Genomic_DNA"/>
</dbReference>
<dbReference type="Proteomes" id="UP000683310">
    <property type="component" value="Chromosome"/>
</dbReference>
<accession>A0ABX8D361</accession>
<feature type="region of interest" description="Disordered" evidence="1">
    <location>
        <begin position="1"/>
        <end position="20"/>
    </location>
</feature>
<name>A0ABX8D361_9NOCA</name>
<evidence type="ECO:0000313" key="3">
    <source>
        <dbReference type="EMBL" id="QVI24850.1"/>
    </source>
</evidence>
<dbReference type="InterPro" id="IPR024020">
    <property type="entry name" value="Anit_sigma_mycothiol_RsrA"/>
</dbReference>
<evidence type="ECO:0000259" key="2">
    <source>
        <dbReference type="Pfam" id="PF13490"/>
    </source>
</evidence>
<evidence type="ECO:0000256" key="1">
    <source>
        <dbReference type="SAM" id="MobiDB-lite"/>
    </source>
</evidence>
<protein>
    <submittedName>
        <fullName evidence="3">Mycothiol system anti-sigma-R factor</fullName>
    </submittedName>
</protein>
<dbReference type="Pfam" id="PF13490">
    <property type="entry name" value="zf-HC2"/>
    <property type="match status" value="1"/>
</dbReference>
<organism evidence="3 4">
    <name type="scientific">Nocardia tengchongensis</name>
    <dbReference type="NCBI Taxonomy" id="2055889"/>
    <lineage>
        <taxon>Bacteria</taxon>
        <taxon>Bacillati</taxon>
        <taxon>Actinomycetota</taxon>
        <taxon>Actinomycetes</taxon>
        <taxon>Mycobacteriales</taxon>
        <taxon>Nocardiaceae</taxon>
        <taxon>Nocardia</taxon>
    </lineage>
</organism>
<proteinExistence type="predicted"/>
<evidence type="ECO:0000313" key="4">
    <source>
        <dbReference type="Proteomes" id="UP000683310"/>
    </source>
</evidence>
<keyword evidence="4" id="KW-1185">Reference proteome</keyword>
<gene>
    <name evidence="3" type="primary">rsrA</name>
    <name evidence="3" type="ORF">KHQ06_13050</name>
</gene>
<sequence length="108" mass="12016">MGTADASLGPERSGGVSDEMEELDCSAVLADVWLLLDNECDETVKARLREHIDRCSPCVEAYGLEEKLKSLLNRKCGGDRAPDSLRQRLTMEIRTSYTVVETRIEPAE</sequence>
<dbReference type="InterPro" id="IPR027383">
    <property type="entry name" value="Znf_put"/>
</dbReference>
<feature type="domain" description="Putative zinc-finger" evidence="2">
    <location>
        <begin position="25"/>
        <end position="58"/>
    </location>
</feature>